<protein>
    <submittedName>
        <fullName evidence="1">Uncharacterized protein</fullName>
    </submittedName>
</protein>
<comment type="caution">
    <text evidence="1">The sequence shown here is derived from an EMBL/GenBank/DDBJ whole genome shotgun (WGS) entry which is preliminary data.</text>
</comment>
<dbReference type="GeneID" id="98178157"/>
<evidence type="ECO:0000313" key="1">
    <source>
        <dbReference type="EMBL" id="GAB1317204.1"/>
    </source>
</evidence>
<dbReference type="EMBL" id="BAAFSV010000004">
    <property type="protein sequence ID" value="GAB1317204.1"/>
    <property type="molecule type" value="Genomic_DNA"/>
</dbReference>
<organism evidence="1 2">
    <name type="scientific">Madurella fahalii</name>
    <dbReference type="NCBI Taxonomy" id="1157608"/>
    <lineage>
        <taxon>Eukaryota</taxon>
        <taxon>Fungi</taxon>
        <taxon>Dikarya</taxon>
        <taxon>Ascomycota</taxon>
        <taxon>Pezizomycotina</taxon>
        <taxon>Sordariomycetes</taxon>
        <taxon>Sordariomycetidae</taxon>
        <taxon>Sordariales</taxon>
        <taxon>Sordariales incertae sedis</taxon>
        <taxon>Madurella</taxon>
    </lineage>
</organism>
<name>A0ABQ0GHQ2_9PEZI</name>
<dbReference type="RefSeq" id="XP_070918935.1">
    <property type="nucleotide sequence ID" value="XM_071062834.1"/>
</dbReference>
<accession>A0ABQ0GHQ2</accession>
<dbReference type="Proteomes" id="UP001628179">
    <property type="component" value="Unassembled WGS sequence"/>
</dbReference>
<proteinExistence type="predicted"/>
<reference evidence="1 2" key="1">
    <citation type="submission" date="2024-09" db="EMBL/GenBank/DDBJ databases">
        <title>Itraconazole resistance in Madurella fahalii resulting from another homologue of gene encoding cytochrome P450 14-alpha sterol demethylase (CYP51).</title>
        <authorList>
            <person name="Yoshioka I."/>
            <person name="Fahal A.H."/>
            <person name="Kaneko S."/>
            <person name="Yaguchi T."/>
        </authorList>
    </citation>
    <scope>NUCLEOTIDE SEQUENCE [LARGE SCALE GENOMIC DNA]</scope>
    <source>
        <strain evidence="1 2">IFM 68171</strain>
    </source>
</reference>
<evidence type="ECO:0000313" key="2">
    <source>
        <dbReference type="Proteomes" id="UP001628179"/>
    </source>
</evidence>
<keyword evidence="2" id="KW-1185">Reference proteome</keyword>
<sequence>MTESVPFDKFKSNLDVMVNPPTSIDAALATENRKAVKSFVKCHFDEVAQGEYLWIPELRDVGCKLSDIANILVDQANDAS</sequence>
<gene>
    <name evidence="1" type="ORF">MFIFM68171_07414</name>
</gene>